<dbReference type="AlphaFoldDB" id="A0A1R2B6D7"/>
<evidence type="ECO:0000256" key="1">
    <source>
        <dbReference type="SAM" id="Phobius"/>
    </source>
</evidence>
<evidence type="ECO:0000313" key="3">
    <source>
        <dbReference type="Proteomes" id="UP000187209"/>
    </source>
</evidence>
<feature type="transmembrane region" description="Helical" evidence="1">
    <location>
        <begin position="633"/>
        <end position="651"/>
    </location>
</feature>
<keyword evidence="1" id="KW-1133">Transmembrane helix</keyword>
<organism evidence="2 3">
    <name type="scientific">Stentor coeruleus</name>
    <dbReference type="NCBI Taxonomy" id="5963"/>
    <lineage>
        <taxon>Eukaryota</taxon>
        <taxon>Sar</taxon>
        <taxon>Alveolata</taxon>
        <taxon>Ciliophora</taxon>
        <taxon>Postciliodesmatophora</taxon>
        <taxon>Heterotrichea</taxon>
        <taxon>Heterotrichida</taxon>
        <taxon>Stentoridae</taxon>
        <taxon>Stentor</taxon>
    </lineage>
</organism>
<feature type="transmembrane region" description="Helical" evidence="1">
    <location>
        <begin position="695"/>
        <end position="713"/>
    </location>
</feature>
<dbReference type="InterPro" id="IPR045122">
    <property type="entry name" value="Csc1-like"/>
</dbReference>
<dbReference type="SUPFAM" id="SSF54928">
    <property type="entry name" value="RNA-binding domain, RBD"/>
    <property type="match status" value="1"/>
</dbReference>
<feature type="transmembrane region" description="Helical" evidence="1">
    <location>
        <begin position="123"/>
        <end position="143"/>
    </location>
</feature>
<comment type="caution">
    <text evidence="2">The sequence shown here is derived from an EMBL/GenBank/DDBJ whole genome shotgun (WGS) entry which is preliminary data.</text>
</comment>
<feature type="transmembrane region" description="Helical" evidence="1">
    <location>
        <begin position="733"/>
        <end position="752"/>
    </location>
</feature>
<dbReference type="InterPro" id="IPR035979">
    <property type="entry name" value="RBD_domain_sf"/>
</dbReference>
<gene>
    <name evidence="2" type="ORF">SteCoe_29273</name>
</gene>
<dbReference type="EMBL" id="MPUH01000912">
    <property type="protein sequence ID" value="OMJ72306.1"/>
    <property type="molecule type" value="Genomic_DNA"/>
</dbReference>
<feature type="transmembrane region" description="Helical" evidence="1">
    <location>
        <begin position="416"/>
        <end position="437"/>
    </location>
</feature>
<keyword evidence="1" id="KW-0472">Membrane</keyword>
<sequence length="821" mass="96250">MDENYQRDMRKSNDDFTSLIHTFKSDIPFDFVKPKELNQEYEERPLTERSANFQLSATEIPYANPEETKIDLSSIFLDPEPPKIEKAEEMRAQHLKFLNEKFCSIKHEEIGKLCLNYQMYLSIVMRICLLFLIIGLLSIYPIYYNSQGSRLRVGDAYFEIDLWNLNNQDPPADLDEYSKQQRRIKNFMAVDFLTILVYFFYLQYLANFIKKITIKHSERSFDLKRYDEDTIDIEDYTIMVLGLPYNTNENEIKEKFETEEVVKVILVKDYENGLNIYKRINELNSEKEYLIKLCPRLKNDIYEKRLKIIDNKLESLKEKQKKFHSVKCRIKFENRFPIIRAFIVFSTKEERNNWLAKYSPFVNLLSIFNIQHESLRLKSTSNGIEENIKIKVFAADSPNSINWEHIKHHRSLICQFIIFIICFFLILGTSYEIVFIVKKYFSKLISNRKCSEIDSGLPLLDAQRLYSEPSEKYCYCKNQLFSEMRNNNDLKDYCSDFLEDMTITIAIRFTLGIVVWFVNFGMKKSIKHLIGTVYHSGKNKGELLILTCLFPLVVINMGVVTIVLNVDEAVFTKEWFNSSGSTLVSAMLVGILTSHLEYIISFLLGYYKRTFRLKQCISQGEMNKRFKGSDFELANRYALMLIVVCICYMHAGGLPTLNIICCLSLFVQYFVDKWLMFKHCSTPVISNKFIGHRVILLLHFPLLIHCIEFFFIYHSTLINNQDVLKPENPQESFKLPIGVSVVTSIITILSLLKHFFKLKLCFCKRVSSKVQTSKTISKEFLIQLAEKYDIAVNSYYSKFINDIKYENFMNSQSIGLNAGMV</sequence>
<feature type="transmembrane region" description="Helical" evidence="1">
    <location>
        <begin position="657"/>
        <end position="675"/>
    </location>
</feature>
<feature type="transmembrane region" description="Helical" evidence="1">
    <location>
        <begin position="543"/>
        <end position="564"/>
    </location>
</feature>
<dbReference type="GO" id="GO:0003676">
    <property type="term" value="F:nucleic acid binding"/>
    <property type="evidence" value="ECO:0007669"/>
    <property type="project" value="InterPro"/>
</dbReference>
<feature type="transmembrane region" description="Helical" evidence="1">
    <location>
        <begin position="584"/>
        <end position="607"/>
    </location>
</feature>
<dbReference type="GO" id="GO:0005886">
    <property type="term" value="C:plasma membrane"/>
    <property type="evidence" value="ECO:0007669"/>
    <property type="project" value="TreeGrafter"/>
</dbReference>
<proteinExistence type="predicted"/>
<feature type="transmembrane region" description="Helical" evidence="1">
    <location>
        <begin position="187"/>
        <end position="209"/>
    </location>
</feature>
<keyword evidence="3" id="KW-1185">Reference proteome</keyword>
<name>A0A1R2B6D7_9CILI</name>
<accession>A0A1R2B6D7</accession>
<reference evidence="2 3" key="1">
    <citation type="submission" date="2016-11" db="EMBL/GenBank/DDBJ databases">
        <title>The macronuclear genome of Stentor coeruleus: a giant cell with tiny introns.</title>
        <authorList>
            <person name="Slabodnick M."/>
            <person name="Ruby J.G."/>
            <person name="Reiff S.B."/>
            <person name="Swart E.C."/>
            <person name="Gosai S."/>
            <person name="Prabakaran S."/>
            <person name="Witkowska E."/>
            <person name="Larue G.E."/>
            <person name="Fisher S."/>
            <person name="Freeman R.M."/>
            <person name="Gunawardena J."/>
            <person name="Chu W."/>
            <person name="Stover N.A."/>
            <person name="Gregory B.D."/>
            <person name="Nowacki M."/>
            <person name="Derisi J."/>
            <person name="Roy S.W."/>
            <person name="Marshall W.F."/>
            <person name="Sood P."/>
        </authorList>
    </citation>
    <scope>NUCLEOTIDE SEQUENCE [LARGE SCALE GENOMIC DNA]</scope>
    <source>
        <strain evidence="2">WM001</strain>
    </source>
</reference>
<feature type="transmembrane region" description="Helical" evidence="1">
    <location>
        <begin position="501"/>
        <end position="522"/>
    </location>
</feature>
<dbReference type="Proteomes" id="UP000187209">
    <property type="component" value="Unassembled WGS sequence"/>
</dbReference>
<evidence type="ECO:0008006" key="4">
    <source>
        <dbReference type="Google" id="ProtNLM"/>
    </source>
</evidence>
<keyword evidence="1" id="KW-0812">Transmembrane</keyword>
<dbReference type="PANTHER" id="PTHR13018:SF5">
    <property type="entry name" value="RE44586P"/>
    <property type="match status" value="1"/>
</dbReference>
<dbReference type="GO" id="GO:0005227">
    <property type="term" value="F:calcium-activated cation channel activity"/>
    <property type="evidence" value="ECO:0007669"/>
    <property type="project" value="InterPro"/>
</dbReference>
<evidence type="ECO:0000313" key="2">
    <source>
        <dbReference type="EMBL" id="OMJ72306.1"/>
    </source>
</evidence>
<dbReference type="PANTHER" id="PTHR13018">
    <property type="entry name" value="PROBABLE MEMBRANE PROTEIN DUF221-RELATED"/>
    <property type="match status" value="1"/>
</dbReference>
<protein>
    <recommendedName>
        <fullName evidence="4">CSC1/OSCA1-like cytosolic domain-containing protein</fullName>
    </recommendedName>
</protein>